<comment type="caution">
    <text evidence="1">The sequence shown here is derived from an EMBL/GenBank/DDBJ whole genome shotgun (WGS) entry which is preliminary data.</text>
</comment>
<proteinExistence type="predicted"/>
<dbReference type="AlphaFoldDB" id="A0A0F9IM01"/>
<name>A0A0F9IM01_9ZZZZ</name>
<gene>
    <name evidence="1" type="ORF">LCGC14_1562870</name>
</gene>
<organism evidence="1">
    <name type="scientific">marine sediment metagenome</name>
    <dbReference type="NCBI Taxonomy" id="412755"/>
    <lineage>
        <taxon>unclassified sequences</taxon>
        <taxon>metagenomes</taxon>
        <taxon>ecological metagenomes</taxon>
    </lineage>
</organism>
<protein>
    <submittedName>
        <fullName evidence="1">Uncharacterized protein</fullName>
    </submittedName>
</protein>
<dbReference type="EMBL" id="LAZR01012092">
    <property type="protein sequence ID" value="KKM43562.1"/>
    <property type="molecule type" value="Genomic_DNA"/>
</dbReference>
<sequence>MWINSLLLQWIGEVKFAVNHECVLSILVQSLELCFCARLPSAAGRKTVAYLLVRTGYLVEGRKYVGGLITFDE</sequence>
<reference evidence="1" key="1">
    <citation type="journal article" date="2015" name="Nature">
        <title>Complex archaea that bridge the gap between prokaryotes and eukaryotes.</title>
        <authorList>
            <person name="Spang A."/>
            <person name="Saw J.H."/>
            <person name="Jorgensen S.L."/>
            <person name="Zaremba-Niedzwiedzka K."/>
            <person name="Martijn J."/>
            <person name="Lind A.E."/>
            <person name="van Eijk R."/>
            <person name="Schleper C."/>
            <person name="Guy L."/>
            <person name="Ettema T.J."/>
        </authorList>
    </citation>
    <scope>NUCLEOTIDE SEQUENCE</scope>
</reference>
<evidence type="ECO:0000313" key="1">
    <source>
        <dbReference type="EMBL" id="KKM43562.1"/>
    </source>
</evidence>
<accession>A0A0F9IM01</accession>